<comment type="caution">
    <text evidence="5">The sequence shown here is derived from an EMBL/GenBank/DDBJ whole genome shotgun (WGS) entry which is preliminary data.</text>
</comment>
<dbReference type="PANTHER" id="PTHR11472">
    <property type="entry name" value="DNA REPAIR DEAD HELICASE RAD3/XP-D SUBFAMILY MEMBER"/>
    <property type="match status" value="1"/>
</dbReference>
<protein>
    <submittedName>
        <fullName evidence="5">General transcription and DNA repair factor IIH helicase subunit XPD</fullName>
    </submittedName>
</protein>
<dbReference type="PROSITE" id="PS51193">
    <property type="entry name" value="HELICASE_ATP_BIND_2"/>
    <property type="match status" value="1"/>
</dbReference>
<gene>
    <name evidence="5" type="primary">Ercc2</name>
    <name evidence="5" type="ORF">CEXT_45521</name>
</gene>
<keyword evidence="3" id="KW-0067">ATP-binding</keyword>
<sequence length="77" mass="8715">MLELKRSLDAKGHGLLEMPSGTGKTLSLLSLIVAYHKAHPAEITKLIYCSRTIPEIEKVLQELRRLNYIEEQITPSK</sequence>
<dbReference type="Proteomes" id="UP001054945">
    <property type="component" value="Unassembled WGS sequence"/>
</dbReference>
<dbReference type="PANTHER" id="PTHR11472:SF1">
    <property type="entry name" value="GENERAL TRANSCRIPTION AND DNA REPAIR FACTOR IIH HELICASE SUBUNIT XPD"/>
    <property type="match status" value="1"/>
</dbReference>
<dbReference type="InterPro" id="IPR045028">
    <property type="entry name" value="DinG/Rad3-like"/>
</dbReference>
<reference evidence="5 6" key="1">
    <citation type="submission" date="2021-06" db="EMBL/GenBank/DDBJ databases">
        <title>Caerostris extrusa draft genome.</title>
        <authorList>
            <person name="Kono N."/>
            <person name="Arakawa K."/>
        </authorList>
    </citation>
    <scope>NUCLEOTIDE SEQUENCE [LARGE SCALE GENOMIC DNA]</scope>
</reference>
<evidence type="ECO:0000256" key="1">
    <source>
        <dbReference type="ARBA" id="ARBA00022741"/>
    </source>
</evidence>
<evidence type="ECO:0000259" key="4">
    <source>
        <dbReference type="PROSITE" id="PS51193"/>
    </source>
</evidence>
<evidence type="ECO:0000256" key="2">
    <source>
        <dbReference type="ARBA" id="ARBA00022801"/>
    </source>
</evidence>
<evidence type="ECO:0000313" key="6">
    <source>
        <dbReference type="Proteomes" id="UP001054945"/>
    </source>
</evidence>
<dbReference type="GO" id="GO:0045951">
    <property type="term" value="P:positive regulation of mitotic recombination"/>
    <property type="evidence" value="ECO:0007669"/>
    <property type="project" value="TreeGrafter"/>
</dbReference>
<keyword evidence="6" id="KW-1185">Reference proteome</keyword>
<proteinExistence type="predicted"/>
<dbReference type="Gene3D" id="3.40.50.300">
    <property type="entry name" value="P-loop containing nucleotide triphosphate hydrolases"/>
    <property type="match status" value="1"/>
</dbReference>
<dbReference type="GO" id="GO:0006366">
    <property type="term" value="P:transcription by RNA polymerase II"/>
    <property type="evidence" value="ECO:0007669"/>
    <property type="project" value="TreeGrafter"/>
</dbReference>
<dbReference type="GO" id="GO:0003684">
    <property type="term" value="F:damaged DNA binding"/>
    <property type="evidence" value="ECO:0007669"/>
    <property type="project" value="TreeGrafter"/>
</dbReference>
<keyword evidence="2" id="KW-0378">Hydrolase</keyword>
<keyword evidence="5" id="KW-0347">Helicase</keyword>
<evidence type="ECO:0000313" key="5">
    <source>
        <dbReference type="EMBL" id="GIY69268.1"/>
    </source>
</evidence>
<dbReference type="InterPro" id="IPR014013">
    <property type="entry name" value="Helic_SF1/SF2_ATP-bd_DinG/Rad3"/>
</dbReference>
<evidence type="ECO:0000256" key="3">
    <source>
        <dbReference type="ARBA" id="ARBA00022840"/>
    </source>
</evidence>
<dbReference type="GO" id="GO:0005524">
    <property type="term" value="F:ATP binding"/>
    <property type="evidence" value="ECO:0007669"/>
    <property type="project" value="UniProtKB-KW"/>
</dbReference>
<dbReference type="AlphaFoldDB" id="A0AAV4VGU6"/>
<dbReference type="EMBL" id="BPLR01014511">
    <property type="protein sequence ID" value="GIY69268.1"/>
    <property type="molecule type" value="Genomic_DNA"/>
</dbReference>
<keyword evidence="1" id="KW-0547">Nucleotide-binding</keyword>
<dbReference type="GO" id="GO:0003678">
    <property type="term" value="F:DNA helicase activity"/>
    <property type="evidence" value="ECO:0007669"/>
    <property type="project" value="TreeGrafter"/>
</dbReference>
<accession>A0AAV4VGU6</accession>
<dbReference type="GO" id="GO:0005634">
    <property type="term" value="C:nucleus"/>
    <property type="evidence" value="ECO:0007669"/>
    <property type="project" value="TreeGrafter"/>
</dbReference>
<dbReference type="SUPFAM" id="SSF52540">
    <property type="entry name" value="P-loop containing nucleoside triphosphate hydrolases"/>
    <property type="match status" value="1"/>
</dbReference>
<name>A0AAV4VGU6_CAEEX</name>
<feature type="domain" description="Helicase ATP-binding" evidence="4">
    <location>
        <begin position="1"/>
        <end position="77"/>
    </location>
</feature>
<organism evidence="5 6">
    <name type="scientific">Caerostris extrusa</name>
    <name type="common">Bark spider</name>
    <name type="synonym">Caerostris bankana</name>
    <dbReference type="NCBI Taxonomy" id="172846"/>
    <lineage>
        <taxon>Eukaryota</taxon>
        <taxon>Metazoa</taxon>
        <taxon>Ecdysozoa</taxon>
        <taxon>Arthropoda</taxon>
        <taxon>Chelicerata</taxon>
        <taxon>Arachnida</taxon>
        <taxon>Araneae</taxon>
        <taxon>Araneomorphae</taxon>
        <taxon>Entelegynae</taxon>
        <taxon>Araneoidea</taxon>
        <taxon>Araneidae</taxon>
        <taxon>Caerostris</taxon>
    </lineage>
</organism>
<dbReference type="InterPro" id="IPR027417">
    <property type="entry name" value="P-loop_NTPase"/>
</dbReference>
<dbReference type="GO" id="GO:0016787">
    <property type="term" value="F:hydrolase activity"/>
    <property type="evidence" value="ECO:0007669"/>
    <property type="project" value="UniProtKB-KW"/>
</dbReference>